<evidence type="ECO:0000313" key="3">
    <source>
        <dbReference type="Proteomes" id="UP000321523"/>
    </source>
</evidence>
<evidence type="ECO:0000256" key="1">
    <source>
        <dbReference type="SAM" id="MobiDB-lite"/>
    </source>
</evidence>
<gene>
    <name evidence="2" type="ORF">SAE02_74700</name>
</gene>
<feature type="region of interest" description="Disordered" evidence="1">
    <location>
        <begin position="1"/>
        <end position="26"/>
    </location>
</feature>
<accession>A0A512E3L3</accession>
<organism evidence="2 3">
    <name type="scientific">Skermanella aerolata</name>
    <dbReference type="NCBI Taxonomy" id="393310"/>
    <lineage>
        <taxon>Bacteria</taxon>
        <taxon>Pseudomonadati</taxon>
        <taxon>Pseudomonadota</taxon>
        <taxon>Alphaproteobacteria</taxon>
        <taxon>Rhodospirillales</taxon>
        <taxon>Azospirillaceae</taxon>
        <taxon>Skermanella</taxon>
    </lineage>
</organism>
<reference evidence="2 3" key="1">
    <citation type="submission" date="2019-07" db="EMBL/GenBank/DDBJ databases">
        <title>Whole genome shotgun sequence of Skermanella aerolata NBRC 106429.</title>
        <authorList>
            <person name="Hosoyama A."/>
            <person name="Uohara A."/>
            <person name="Ohji S."/>
            <person name="Ichikawa N."/>
        </authorList>
    </citation>
    <scope>NUCLEOTIDE SEQUENCE [LARGE SCALE GENOMIC DNA]</scope>
    <source>
        <strain evidence="2 3">NBRC 106429</strain>
    </source>
</reference>
<dbReference type="Proteomes" id="UP000321523">
    <property type="component" value="Unassembled WGS sequence"/>
</dbReference>
<dbReference type="AlphaFoldDB" id="A0A512E3L3"/>
<proteinExistence type="predicted"/>
<name>A0A512E3L3_9PROT</name>
<dbReference type="RefSeq" id="WP_044437971.1">
    <property type="nucleotide sequence ID" value="NZ_BJYZ01000074.1"/>
</dbReference>
<protein>
    <recommendedName>
        <fullName evidence="4">Ribbon-helix-helix protein CopG domain-containing protein</fullName>
    </recommendedName>
</protein>
<dbReference type="OrthoDB" id="7376503at2"/>
<evidence type="ECO:0008006" key="4">
    <source>
        <dbReference type="Google" id="ProtNLM"/>
    </source>
</evidence>
<sequence>MAATAVLEREHTREKKEKSSERDKGRLNVVLSPRSMDRLEALKIKTDASTYTEVFKNALRLYDALIEEIENGNDLYIKDKEGNFIAYKIFN</sequence>
<evidence type="ECO:0000313" key="2">
    <source>
        <dbReference type="EMBL" id="GEO43322.1"/>
    </source>
</evidence>
<dbReference type="EMBL" id="BJYZ01000074">
    <property type="protein sequence ID" value="GEO43322.1"/>
    <property type="molecule type" value="Genomic_DNA"/>
</dbReference>
<feature type="compositionally biased region" description="Basic and acidic residues" evidence="1">
    <location>
        <begin position="7"/>
        <end position="26"/>
    </location>
</feature>
<keyword evidence="3" id="KW-1185">Reference proteome</keyword>
<comment type="caution">
    <text evidence="2">The sequence shown here is derived from an EMBL/GenBank/DDBJ whole genome shotgun (WGS) entry which is preliminary data.</text>
</comment>